<dbReference type="Proteomes" id="UP000297891">
    <property type="component" value="Unassembled WGS sequence"/>
</dbReference>
<comment type="caution">
    <text evidence="1">The sequence shown here is derived from an EMBL/GenBank/DDBJ whole genome shotgun (WGS) entry which is preliminary data.</text>
</comment>
<dbReference type="AlphaFoldDB" id="A0A2M9Y1F0"/>
<sequence length="177" mass="21137">MPQEILERPPGASFFVILSYQQEDILFELKAMAEKRFSKILYESVLLPKWTPDETEKEFAYPGRFTKVLSFKQRIHREELVEKKKECLEFQTILQKKDQSSLLVPGYLTSHNIVIAKSKDDFHRTYLFQGVYGETVYYFSRNQLVVADTSQNYFREKDVSYFFNTLRESYEFNKFKS</sequence>
<evidence type="ECO:0000313" key="2">
    <source>
        <dbReference type="Proteomes" id="UP000297891"/>
    </source>
</evidence>
<dbReference type="InterPro" id="IPR025529">
    <property type="entry name" value="DUF4416"/>
</dbReference>
<dbReference type="RefSeq" id="WP_100790553.1">
    <property type="nucleotide sequence ID" value="NZ_NPDQ01000004.1"/>
</dbReference>
<proteinExistence type="predicted"/>
<gene>
    <name evidence="1" type="ORF">EHQ30_16040</name>
</gene>
<reference evidence="1" key="1">
    <citation type="journal article" date="2019" name="PLoS Negl. Trop. Dis.">
        <title>Revisiting the worldwide diversity of Leptospira species in the environment.</title>
        <authorList>
            <person name="Vincent A.T."/>
            <person name="Schiettekatte O."/>
            <person name="Bourhy P."/>
            <person name="Veyrier F.J."/>
            <person name="Picardeau M."/>
        </authorList>
    </citation>
    <scope>NUCLEOTIDE SEQUENCE [LARGE SCALE GENOMIC DNA]</scope>
    <source>
        <strain evidence="1">201800277</strain>
    </source>
</reference>
<organism evidence="1 2">
    <name type="scientific">Leptospira brenneri</name>
    <dbReference type="NCBI Taxonomy" id="2023182"/>
    <lineage>
        <taxon>Bacteria</taxon>
        <taxon>Pseudomonadati</taxon>
        <taxon>Spirochaetota</taxon>
        <taxon>Spirochaetia</taxon>
        <taxon>Leptospirales</taxon>
        <taxon>Leptospiraceae</taxon>
        <taxon>Leptospira</taxon>
    </lineage>
</organism>
<accession>A0A2M9Y1F0</accession>
<name>A0A2M9Y1F0_9LEPT</name>
<dbReference type="OrthoDB" id="340548at2"/>
<protein>
    <submittedName>
        <fullName evidence="1">DUF4416 family protein</fullName>
    </submittedName>
</protein>
<evidence type="ECO:0000313" key="1">
    <source>
        <dbReference type="EMBL" id="TGK91706.1"/>
    </source>
</evidence>
<keyword evidence="2" id="KW-1185">Reference proteome</keyword>
<dbReference type="EMBL" id="RQFP01000014">
    <property type="protein sequence ID" value="TGK91706.1"/>
    <property type="molecule type" value="Genomic_DNA"/>
</dbReference>
<dbReference type="Pfam" id="PF14385">
    <property type="entry name" value="DUF4416"/>
    <property type="match status" value="1"/>
</dbReference>